<dbReference type="RefSeq" id="XP_025601550.1">
    <property type="nucleotide sequence ID" value="XM_025741321.1"/>
</dbReference>
<evidence type="ECO:0000256" key="1">
    <source>
        <dbReference type="SAM" id="MobiDB-lite"/>
    </source>
</evidence>
<accession>A0A316ZIC0</accession>
<protein>
    <submittedName>
        <fullName evidence="2">Uncharacterized protein</fullName>
    </submittedName>
</protein>
<sequence>MLPTPLLQRRVISARGFCPYFSKLRMGFCSLPEALLQQGRVRDSQAMLTASFAIRAPNLLGLEANQRVLLFSSRMVADASKSDSARALSRFSKLPDDREQSDCPGQEETDSGDARTRPSFPALELFRDNLRKIQRWNRSPGGSKADGEEEGHSTDDDGRSGKGLGGS</sequence>
<reference evidence="2 3" key="1">
    <citation type="journal article" date="2018" name="Mol. Biol. Evol.">
        <title>Broad Genomic Sampling Reveals a Smut Pathogenic Ancestry of the Fungal Clade Ustilaginomycotina.</title>
        <authorList>
            <person name="Kijpornyongpan T."/>
            <person name="Mondo S.J."/>
            <person name="Barry K."/>
            <person name="Sandor L."/>
            <person name="Lee J."/>
            <person name="Lipzen A."/>
            <person name="Pangilinan J."/>
            <person name="LaButti K."/>
            <person name="Hainaut M."/>
            <person name="Henrissat B."/>
            <person name="Grigoriev I.V."/>
            <person name="Spatafora J.W."/>
            <person name="Aime M.C."/>
        </authorList>
    </citation>
    <scope>NUCLEOTIDE SEQUENCE [LARGE SCALE GENOMIC DNA]</scope>
    <source>
        <strain evidence="2 3">MCA 4186</strain>
    </source>
</reference>
<dbReference type="AlphaFoldDB" id="A0A316ZIC0"/>
<evidence type="ECO:0000313" key="2">
    <source>
        <dbReference type="EMBL" id="PWO01272.1"/>
    </source>
</evidence>
<dbReference type="GeneID" id="37268865"/>
<keyword evidence="3" id="KW-1185">Reference proteome</keyword>
<gene>
    <name evidence="2" type="ORF">FA09DRAFT_327222</name>
</gene>
<evidence type="ECO:0000313" key="3">
    <source>
        <dbReference type="Proteomes" id="UP000245946"/>
    </source>
</evidence>
<name>A0A316ZIC0_9BASI</name>
<organism evidence="2 3">
    <name type="scientific">Tilletiopsis washingtonensis</name>
    <dbReference type="NCBI Taxonomy" id="58919"/>
    <lineage>
        <taxon>Eukaryota</taxon>
        <taxon>Fungi</taxon>
        <taxon>Dikarya</taxon>
        <taxon>Basidiomycota</taxon>
        <taxon>Ustilaginomycotina</taxon>
        <taxon>Exobasidiomycetes</taxon>
        <taxon>Entylomatales</taxon>
        <taxon>Entylomatales incertae sedis</taxon>
        <taxon>Tilletiopsis</taxon>
    </lineage>
</organism>
<dbReference type="Proteomes" id="UP000245946">
    <property type="component" value="Unassembled WGS sequence"/>
</dbReference>
<dbReference type="EMBL" id="KZ819283">
    <property type="protein sequence ID" value="PWO01272.1"/>
    <property type="molecule type" value="Genomic_DNA"/>
</dbReference>
<feature type="compositionally biased region" description="Basic and acidic residues" evidence="1">
    <location>
        <begin position="150"/>
        <end position="160"/>
    </location>
</feature>
<proteinExistence type="predicted"/>
<feature type="region of interest" description="Disordered" evidence="1">
    <location>
        <begin position="77"/>
        <end position="167"/>
    </location>
</feature>